<protein>
    <submittedName>
        <fullName evidence="1">Uncharacterized protein</fullName>
    </submittedName>
</protein>
<evidence type="ECO:0000313" key="2">
    <source>
        <dbReference type="Proteomes" id="UP000060630"/>
    </source>
</evidence>
<comment type="caution">
    <text evidence="1">The sequence shown here is derived from an EMBL/GenBank/DDBJ whole genome shotgun (WGS) entry which is preliminary data.</text>
</comment>
<dbReference type="AlphaFoldDB" id="A0A119HFP5"/>
<gene>
    <name evidence="1" type="ORF">WL29_23050</name>
</gene>
<reference evidence="1 2" key="1">
    <citation type="submission" date="2015-11" db="EMBL/GenBank/DDBJ databases">
        <title>Expanding the genomic diversity of Burkholderia species for the development of highly accurate diagnostics.</title>
        <authorList>
            <person name="Sahl J."/>
            <person name="Keim P."/>
            <person name="Wagner D."/>
        </authorList>
    </citation>
    <scope>NUCLEOTIDE SEQUENCE [LARGE SCALE GENOMIC DNA]</scope>
    <source>
        <strain evidence="1 2">MSMB2087WGS</strain>
    </source>
</reference>
<dbReference type="EMBL" id="LPHD01000049">
    <property type="protein sequence ID" value="KWA84241.1"/>
    <property type="molecule type" value="Genomic_DNA"/>
</dbReference>
<organism evidence="1 2">
    <name type="scientific">Burkholderia ubonensis</name>
    <dbReference type="NCBI Taxonomy" id="101571"/>
    <lineage>
        <taxon>Bacteria</taxon>
        <taxon>Pseudomonadati</taxon>
        <taxon>Pseudomonadota</taxon>
        <taxon>Betaproteobacteria</taxon>
        <taxon>Burkholderiales</taxon>
        <taxon>Burkholderiaceae</taxon>
        <taxon>Burkholderia</taxon>
        <taxon>Burkholderia cepacia complex</taxon>
    </lineage>
</organism>
<name>A0A119HFP5_9BURK</name>
<accession>A0A119HFP5</accession>
<dbReference type="Proteomes" id="UP000060630">
    <property type="component" value="Unassembled WGS sequence"/>
</dbReference>
<proteinExistence type="predicted"/>
<evidence type="ECO:0000313" key="1">
    <source>
        <dbReference type="EMBL" id="KWA84241.1"/>
    </source>
</evidence>
<sequence>MRVEMHKGFSNVQTTANDAVAKLNLVEELSRFVQQGLDKLPPSQVRTAPVVNAIKAALADSMVHGHSERQTVAATRQRLLDAYLTEYDGNCRLFFKELVVPARLTRWEEEEHVLAQRYDIAPSRLAPLPSLDGALEMAWLNLRRAQQRWIVWLCLGSMLHHTPQGRERDSAEVRDHSEVARMLLGEVRTMEKRVLMFSLLKGGEATRRARDWLLRTALGDGMSVMEYLEYDGQLPSSWRSDDEQALRASFRDTAPALT</sequence>